<dbReference type="PANTHER" id="PTHR40053:SF1">
    <property type="entry name" value="SPORULATION-CONTROL PROTEIN SPO0M"/>
    <property type="match status" value="1"/>
</dbReference>
<keyword evidence="2" id="KW-1185">Reference proteome</keyword>
<name>A0ABT9YZ21_9BACI</name>
<protein>
    <submittedName>
        <fullName evidence="1">Sporulation-control protein</fullName>
    </submittedName>
</protein>
<evidence type="ECO:0000313" key="1">
    <source>
        <dbReference type="EMBL" id="MDQ0225233.1"/>
    </source>
</evidence>
<accession>A0ABT9YZ21</accession>
<dbReference type="EMBL" id="JAUSTZ010000002">
    <property type="protein sequence ID" value="MDQ0225233.1"/>
    <property type="molecule type" value="Genomic_DNA"/>
</dbReference>
<organism evidence="1 2">
    <name type="scientific">Metabacillus niabensis</name>
    <dbReference type="NCBI Taxonomy" id="324854"/>
    <lineage>
        <taxon>Bacteria</taxon>
        <taxon>Bacillati</taxon>
        <taxon>Bacillota</taxon>
        <taxon>Bacilli</taxon>
        <taxon>Bacillales</taxon>
        <taxon>Bacillaceae</taxon>
        <taxon>Metabacillus</taxon>
    </lineage>
</organism>
<gene>
    <name evidence="1" type="ORF">J2S02_001562</name>
</gene>
<reference evidence="1 2" key="1">
    <citation type="submission" date="2023-07" db="EMBL/GenBank/DDBJ databases">
        <title>Genomic Encyclopedia of Type Strains, Phase IV (KMG-IV): sequencing the most valuable type-strain genomes for metagenomic binning, comparative biology and taxonomic classification.</title>
        <authorList>
            <person name="Goeker M."/>
        </authorList>
    </citation>
    <scope>NUCLEOTIDE SEQUENCE [LARGE SCALE GENOMIC DNA]</scope>
    <source>
        <strain evidence="1 2">DSM 17723</strain>
    </source>
</reference>
<sequence length="257" mass="29136">MSLFNKMLASIGIGSAKVDTKLTHASIKAGELVDGVVEIKGGNIEQKIDEIYLTLNTYYEKEVDDKKVQKQAVISTIKLNEPFVIMPEESKSIPVQFQLPIDTPISMSGSKVWIKTGMDIKGSIDPSDQDIINVLPHHLVEETLQIFNQLGFKLRKVKNEEASFKIRKRLPFIQEFEFVPTSGPYFRKFDEVEVIFFPIDDERIEIIIEVDRRARGFAGFLSEALDLDETITKITVSKSELATLKNKIETILEKNSI</sequence>
<dbReference type="RefSeq" id="WP_174880070.1">
    <property type="nucleotide sequence ID" value="NZ_CADEPK010000097.1"/>
</dbReference>
<proteinExistence type="predicted"/>
<dbReference type="Proteomes" id="UP001232245">
    <property type="component" value="Unassembled WGS sequence"/>
</dbReference>
<evidence type="ECO:0000313" key="2">
    <source>
        <dbReference type="Proteomes" id="UP001232245"/>
    </source>
</evidence>
<dbReference type="InterPro" id="IPR009776">
    <property type="entry name" value="Spore_0_M"/>
</dbReference>
<dbReference type="Pfam" id="PF07070">
    <property type="entry name" value="Spo0M"/>
    <property type="match status" value="1"/>
</dbReference>
<comment type="caution">
    <text evidence="1">The sequence shown here is derived from an EMBL/GenBank/DDBJ whole genome shotgun (WGS) entry which is preliminary data.</text>
</comment>
<dbReference type="PANTHER" id="PTHR40053">
    <property type="entry name" value="SPORULATION-CONTROL PROTEIN SPO0M"/>
    <property type="match status" value="1"/>
</dbReference>